<name>A0A8S5RF06_9VIRU</name>
<sequence length="47" mass="5243">MLILKNRYQARKAAAEANVLGVCCIVKVSGGFTVMSPQAYEIWKKQK</sequence>
<accession>A0A8S5RF06</accession>
<organism evidence="1">
    <name type="scientific">virus sp. ctqq75</name>
    <dbReference type="NCBI Taxonomy" id="2827999"/>
    <lineage>
        <taxon>Viruses</taxon>
    </lineage>
</organism>
<dbReference type="EMBL" id="BK059096">
    <property type="protein sequence ID" value="DAE29653.1"/>
    <property type="molecule type" value="Genomic_DNA"/>
</dbReference>
<protein>
    <submittedName>
        <fullName evidence="1">Uncharacterized protein</fullName>
    </submittedName>
</protein>
<reference evidence="1" key="1">
    <citation type="journal article" date="2021" name="Proc. Natl. Acad. Sci. U.S.A.">
        <title>A Catalog of Tens of Thousands of Viruses from Human Metagenomes Reveals Hidden Associations with Chronic Diseases.</title>
        <authorList>
            <person name="Tisza M.J."/>
            <person name="Buck C.B."/>
        </authorList>
    </citation>
    <scope>NUCLEOTIDE SEQUENCE</scope>
    <source>
        <strain evidence="1">Ctqq75</strain>
    </source>
</reference>
<evidence type="ECO:0000313" key="1">
    <source>
        <dbReference type="EMBL" id="DAE29653.1"/>
    </source>
</evidence>
<proteinExistence type="predicted"/>